<name>A0ABV7JHX7_9SPHI</name>
<proteinExistence type="predicted"/>
<comment type="caution">
    <text evidence="1">The sequence shown here is derived from an EMBL/GenBank/DDBJ whole genome shotgun (WGS) entry which is preliminary data.</text>
</comment>
<dbReference type="InterPro" id="IPR029068">
    <property type="entry name" value="Glyas_Bleomycin-R_OHBP_Dase"/>
</dbReference>
<reference evidence="2" key="1">
    <citation type="journal article" date="2019" name="Int. J. Syst. Evol. Microbiol.">
        <title>The Global Catalogue of Microorganisms (GCM) 10K type strain sequencing project: providing services to taxonomists for standard genome sequencing and annotation.</title>
        <authorList>
            <consortium name="The Broad Institute Genomics Platform"/>
            <consortium name="The Broad Institute Genome Sequencing Center for Infectious Disease"/>
            <person name="Wu L."/>
            <person name="Ma J."/>
        </authorList>
    </citation>
    <scope>NUCLEOTIDE SEQUENCE [LARGE SCALE GENOMIC DNA]</scope>
    <source>
        <strain evidence="2">KCTC 52416</strain>
    </source>
</reference>
<dbReference type="Gene3D" id="3.10.180.10">
    <property type="entry name" value="2,3-Dihydroxybiphenyl 1,2-Dioxygenase, domain 1"/>
    <property type="match status" value="1"/>
</dbReference>
<evidence type="ECO:0000313" key="2">
    <source>
        <dbReference type="Proteomes" id="UP001595526"/>
    </source>
</evidence>
<dbReference type="Proteomes" id="UP001595526">
    <property type="component" value="Unassembled WGS sequence"/>
</dbReference>
<organism evidence="1 2">
    <name type="scientific">Parapedobacter deserti</name>
    <dbReference type="NCBI Taxonomy" id="1912957"/>
    <lineage>
        <taxon>Bacteria</taxon>
        <taxon>Pseudomonadati</taxon>
        <taxon>Bacteroidota</taxon>
        <taxon>Sphingobacteriia</taxon>
        <taxon>Sphingobacteriales</taxon>
        <taxon>Sphingobacteriaceae</taxon>
        <taxon>Parapedobacter</taxon>
    </lineage>
</organism>
<accession>A0ABV7JHX7</accession>
<keyword evidence="2" id="KW-1185">Reference proteome</keyword>
<protein>
    <submittedName>
        <fullName evidence="1">Uncharacterized protein</fullName>
    </submittedName>
</protein>
<dbReference type="EMBL" id="JBHRTA010000009">
    <property type="protein sequence ID" value="MFC3196702.1"/>
    <property type="molecule type" value="Genomic_DNA"/>
</dbReference>
<sequence>MNALGYLRVMFAVDNIDDMVSRLSKVCRWSVKWFSTKTLTGSVTSVGPKGFLSALLNKFTSTVTGYPARP</sequence>
<dbReference type="RefSeq" id="WP_379019677.1">
    <property type="nucleotide sequence ID" value="NZ_JBHRTA010000009.1"/>
</dbReference>
<gene>
    <name evidence="1" type="ORF">ACFOET_03660</name>
</gene>
<evidence type="ECO:0000313" key="1">
    <source>
        <dbReference type="EMBL" id="MFC3196702.1"/>
    </source>
</evidence>